<sequence length="568" mass="62710">MAKIERTQKLFLKALKEKFQGQDPQSETAEYYKFNGYHQSPRKEEFVKASRAVEMDRGISMYDPVRCHLGGIPLGQRQLMTYEVSGTGVFVEGDDLHFVNNSAMQQMWDDIRRTVIVNMDLAHQTLQKRLGKEVTPETINEYLHVLNHAMPGAAVVQEHMVETHPGLVDDCYVKVFTGDQELADDLEPQFVLDVEKLFPAKQAEALSAAVGKSLWQAIHIPTTVSRTCDGGTTSRWSAMQIGMSFIGAYRMCAGEAAVADLSYAAKHAGVIQMASHLPARRARGPNEPGGIMFGVFSDIVQANRKYPNDPARASLEVVGAGTMLFDQIWLGSYMSGGVGFTQYATAAYTDNILDEFTYYGMDYIKDKYKVDWKNPSPSDKVKPTQEIVNDISTEVALNGMEQYEQFPTMMEDHFGGSQRAGVLAAASGLSTAIATGNSNAGLNAWYLCMLLHKDGWSRLGFFGYDLQDQCGSANTLSVRGDEGAIGEVRGPNYPNYAMNVGHQGEYAAITGGAHYGRGDAFCFDPRIKICFADPALKFDFAEPRREFAKGAIREFMPAGERSLIIPAR</sequence>
<evidence type="ECO:0000313" key="16">
    <source>
        <dbReference type="Proteomes" id="UP001523230"/>
    </source>
</evidence>
<dbReference type="PIRSF" id="PIRSF000262">
    <property type="entry name" value="MCR_alpha"/>
    <property type="match status" value="1"/>
</dbReference>
<dbReference type="EMBL" id="QFDM01000001">
    <property type="protein sequence ID" value="MCM2465604.1"/>
    <property type="molecule type" value="Genomic_DNA"/>
</dbReference>
<evidence type="ECO:0000259" key="14">
    <source>
        <dbReference type="Pfam" id="PF02745"/>
    </source>
</evidence>
<dbReference type="GO" id="GO:0050524">
    <property type="term" value="F:coenzyme-B sulfoethylthiotransferase activity"/>
    <property type="evidence" value="ECO:0007669"/>
    <property type="project" value="UniProtKB-UniRule"/>
</dbReference>
<keyword evidence="16" id="KW-1185">Reference proteome</keyword>
<evidence type="ECO:0000256" key="11">
    <source>
        <dbReference type="PIRSR" id="PIRSR000262-1"/>
    </source>
</evidence>
<keyword evidence="6 10" id="KW-0808">Transferase</keyword>
<dbReference type="Gene3D" id="3.90.390.10">
    <property type="entry name" value="Methyl-coenzyme M Reductase, Chain A, domain 1"/>
    <property type="match status" value="1"/>
</dbReference>
<comment type="catalytic activity">
    <reaction evidence="9">
        <text>coenzyme B + methyl-coenzyme M = methane + coenzyme M-coenzyme B heterodisulfide</text>
        <dbReference type="Rhea" id="RHEA:12532"/>
        <dbReference type="ChEBI" id="CHEBI:16183"/>
        <dbReference type="ChEBI" id="CHEBI:58286"/>
        <dbReference type="ChEBI" id="CHEBI:58411"/>
        <dbReference type="ChEBI" id="CHEBI:58596"/>
        <dbReference type="EC" id="2.8.4.1"/>
    </reaction>
    <physiologicalReaction direction="left-to-right" evidence="9">
        <dbReference type="Rhea" id="RHEA:12533"/>
    </physiologicalReaction>
</comment>
<comment type="pathway">
    <text evidence="1 10">One-carbon metabolism; methyl-coenzyme M reduction; methane from methyl-coenzyme M: step 1/1.</text>
</comment>
<dbReference type="InterPro" id="IPR015823">
    <property type="entry name" value="Me_CoM_Rdtase_asu_N_sub2"/>
</dbReference>
<comment type="similarity">
    <text evidence="2">Belongs to the methyl-coenzyme M reductase alpha subunit family.</text>
</comment>
<evidence type="ECO:0000256" key="12">
    <source>
        <dbReference type="PIRSR" id="PIRSR000262-2"/>
    </source>
</evidence>
<feature type="modified residue" description="5-methylarginine" evidence="12">
    <location>
        <position position="281"/>
    </location>
</feature>
<evidence type="ECO:0000256" key="1">
    <source>
        <dbReference type="ARBA" id="ARBA00005149"/>
    </source>
</evidence>
<proteinExistence type="inferred from homology"/>
<evidence type="ECO:0000256" key="4">
    <source>
        <dbReference type="ARBA" id="ARBA00022481"/>
    </source>
</evidence>
<dbReference type="Pfam" id="PF02249">
    <property type="entry name" value="MCR_alpha"/>
    <property type="match status" value="1"/>
</dbReference>
<dbReference type="EC" id="2.8.4.1" evidence="10"/>
<dbReference type="NCBIfam" id="TIGR03256">
    <property type="entry name" value="met_CoM_red_alp"/>
    <property type="match status" value="1"/>
</dbReference>
<evidence type="ECO:0000256" key="7">
    <source>
        <dbReference type="ARBA" id="ARBA00022723"/>
    </source>
</evidence>
<evidence type="ECO:0000256" key="5">
    <source>
        <dbReference type="ARBA" id="ARBA00022596"/>
    </source>
</evidence>
<dbReference type="RefSeq" id="WP_250986830.1">
    <property type="nucleotide sequence ID" value="NZ_QFDM01000001.1"/>
</dbReference>
<dbReference type="Gene3D" id="3.30.70.470">
    <property type="match status" value="1"/>
</dbReference>
<dbReference type="InterPro" id="IPR008924">
    <property type="entry name" value="Me_CoM_Rdtase_asu/bsu_C"/>
</dbReference>
<dbReference type="AlphaFoldDB" id="A0ABD4TFC3"/>
<feature type="binding site" description="axial binding residue" evidence="11">
    <location>
        <position position="157"/>
    </location>
    <ligand>
        <name>coenzyme F430</name>
        <dbReference type="ChEBI" id="CHEBI:60540"/>
    </ligand>
    <ligandPart>
        <name>Ni</name>
        <dbReference type="ChEBI" id="CHEBI:28112"/>
    </ligandPart>
</feature>
<comment type="function">
    <text evidence="10">Component of the methyl-coenzyme M reductase (MCR) I that catalyzes the reductive cleavage of methyl-coenzyme M (CoM-S-CH3 or 2-(methylthio)ethanesulfonate) using coenzyme B (CoB or 7-mercaptoheptanoylthreonine phosphate) as reductant which results in the production of methane and the mixed heterodisulfide of CoB and CoM (CoM-S-S-CoB). This is the final step in methanogenesis.</text>
</comment>
<name>A0ABD4TFC3_9EURY</name>
<gene>
    <name evidence="15" type="primary">mcrA</name>
    <name evidence="15" type="ORF">DIC75_04635</name>
</gene>
<dbReference type="InterPro" id="IPR003183">
    <property type="entry name" value="Me_CoM_Rdtase_asu_N"/>
</dbReference>
<evidence type="ECO:0000256" key="2">
    <source>
        <dbReference type="ARBA" id="ARBA00010434"/>
    </source>
</evidence>
<evidence type="ECO:0000256" key="10">
    <source>
        <dbReference type="PIRNR" id="PIRNR000262"/>
    </source>
</evidence>
<dbReference type="InterPro" id="IPR016212">
    <property type="entry name" value="Me_CoM_Rdtase_asu"/>
</dbReference>
<dbReference type="InterPro" id="IPR015811">
    <property type="entry name" value="Me_CoM_Rdtase_asu_N_sub1"/>
</dbReference>
<feature type="modified residue" description="Pros-methylhistidine" evidence="12">
    <location>
        <position position="267"/>
    </location>
</feature>
<dbReference type="SUPFAM" id="SSF55088">
    <property type="entry name" value="Methyl-coenzyme M reductase subunits"/>
    <property type="match status" value="1"/>
</dbReference>
<keyword evidence="7 10" id="KW-0479">Metal-binding</keyword>
<keyword evidence="8 10" id="KW-0484">Methanogenesis</keyword>
<comment type="subunit">
    <text evidence="3">MCR is a hexamer of two alpha, two beta, and two gamma chains, forming a dimer of heterotrimers.</text>
</comment>
<comment type="cofactor">
    <cofactor evidence="10">
        <name>coenzyme F430</name>
        <dbReference type="ChEBI" id="CHEBI:60540"/>
    </cofactor>
    <text evidence="10">Binds 2 coenzyme F430 non-covalently per MCR complex. Coenzyme F430 is a yellow nickel porphinoid. Methyl-coenzyme-M reductase is activated when the enzyme-bound coenzyme F430 is reduced to the Ni(I) oxidation state.</text>
</comment>
<dbReference type="InterPro" id="IPR009024">
    <property type="entry name" value="Me_CoM_Rdtase_Fd-like_fold"/>
</dbReference>
<evidence type="ECO:0000256" key="8">
    <source>
        <dbReference type="ARBA" id="ARBA00022994"/>
    </source>
</evidence>
<keyword evidence="5 10" id="KW-0533">Nickel</keyword>
<dbReference type="GO" id="GO:0015948">
    <property type="term" value="P:methanogenesis"/>
    <property type="evidence" value="ECO:0007669"/>
    <property type="project" value="UniProtKB-UniRule"/>
</dbReference>
<evidence type="ECO:0000256" key="9">
    <source>
        <dbReference type="ARBA" id="ARBA00047772"/>
    </source>
</evidence>
<comment type="caution">
    <text evidence="15">The sequence shown here is derived from an EMBL/GenBank/DDBJ whole genome shotgun (WGS) entry which is preliminary data.</text>
</comment>
<dbReference type="Gene3D" id="1.20.840.10">
    <property type="entry name" value="Methyl-coenzyme M reductase, alpha/beta subunit, C-terminal"/>
    <property type="match status" value="1"/>
</dbReference>
<dbReference type="Pfam" id="PF02745">
    <property type="entry name" value="MCR_alpha_N"/>
    <property type="match status" value="1"/>
</dbReference>
<protein>
    <recommendedName>
        <fullName evidence="10">Methyl-coenzyme M reductase subunit alpha</fullName>
        <ecNumber evidence="10">2.8.4.1</ecNumber>
    </recommendedName>
</protein>
<dbReference type="InterPro" id="IPR009047">
    <property type="entry name" value="Me_CoM_Rdtase_asu_C"/>
</dbReference>
<evidence type="ECO:0000259" key="13">
    <source>
        <dbReference type="Pfam" id="PF02249"/>
    </source>
</evidence>
<reference evidence="15 16" key="1">
    <citation type="submission" date="2018-05" db="EMBL/GenBank/DDBJ databases">
        <title>Isolation and characterization of genus Methanoculleus species and their viruses from deep sea marine sediment offshore southwestern Taiwan.</title>
        <authorList>
            <person name="Wei W.-H."/>
            <person name="Chen W.-C."/>
            <person name="Lai M.-C."/>
            <person name="Chen S.-C."/>
        </authorList>
    </citation>
    <scope>NUCLEOTIDE SEQUENCE [LARGE SCALE GENOMIC DNA]</scope>
    <source>
        <strain evidence="15 16">CWC-02</strain>
    </source>
</reference>
<feature type="domain" description="Methyl-coenzyme M reductase alpha subunit C-terminal" evidence="13">
    <location>
        <begin position="326"/>
        <end position="459"/>
    </location>
</feature>
<keyword evidence="4" id="KW-0488">Methylation</keyword>
<dbReference type="GO" id="GO:0046872">
    <property type="term" value="F:metal ion binding"/>
    <property type="evidence" value="ECO:0007669"/>
    <property type="project" value="UniProtKB-UniRule"/>
</dbReference>
<comment type="subunit">
    <text evidence="10">Hexamer of two alpha, two beta, and two gamma chains.</text>
</comment>
<evidence type="ECO:0000256" key="6">
    <source>
        <dbReference type="ARBA" id="ARBA00022679"/>
    </source>
</evidence>
<evidence type="ECO:0000313" key="15">
    <source>
        <dbReference type="EMBL" id="MCM2465604.1"/>
    </source>
</evidence>
<dbReference type="Proteomes" id="UP001523230">
    <property type="component" value="Unassembled WGS sequence"/>
</dbReference>
<organism evidence="15 16">
    <name type="scientific">Methanoculleus oceani</name>
    <dbReference type="NCBI Taxonomy" id="2184756"/>
    <lineage>
        <taxon>Archaea</taxon>
        <taxon>Methanobacteriati</taxon>
        <taxon>Methanobacteriota</taxon>
        <taxon>Stenosarchaea group</taxon>
        <taxon>Methanomicrobia</taxon>
        <taxon>Methanomicrobiales</taxon>
        <taxon>Methanomicrobiaceae</taxon>
        <taxon>Methanoculleus</taxon>
    </lineage>
</organism>
<dbReference type="SUPFAM" id="SSF48081">
    <property type="entry name" value="Methyl-coenzyme M reductase alpha and beta chain C-terminal domain"/>
    <property type="match status" value="1"/>
</dbReference>
<accession>A0ABD4TFC3</accession>
<evidence type="ECO:0000256" key="3">
    <source>
        <dbReference type="ARBA" id="ARBA00011155"/>
    </source>
</evidence>
<feature type="domain" description="Methyl-coenzyme M reductase alpha subunit N-terminal" evidence="14">
    <location>
        <begin position="8"/>
        <end position="278"/>
    </location>
</feature>